<dbReference type="Proteomes" id="UP000251314">
    <property type="component" value="Unassembled WGS sequence"/>
</dbReference>
<evidence type="ECO:0000259" key="2">
    <source>
        <dbReference type="PROSITE" id="PS50966"/>
    </source>
</evidence>
<dbReference type="VEuPathDB" id="FungiDB:PC110_g13377"/>
<proteinExistence type="predicted"/>
<organism evidence="3 4">
    <name type="scientific">Phytophthora cactorum</name>
    <dbReference type="NCBI Taxonomy" id="29920"/>
    <lineage>
        <taxon>Eukaryota</taxon>
        <taxon>Sar</taxon>
        <taxon>Stramenopiles</taxon>
        <taxon>Oomycota</taxon>
        <taxon>Peronosporomycetes</taxon>
        <taxon>Peronosporales</taxon>
        <taxon>Peronosporaceae</taxon>
        <taxon>Phytophthora</taxon>
    </lineage>
</organism>
<sequence>MGELLRQLAACCHQRSIDVRPFALAPAPSKELLARVKELTRQQRLREHVVPRISVDFLLQDACSDVVHTLYTPSQRAYNPATNKLQEDIQVSAQVSVNTARMENEHQHATGWLVDMVTQTCSCRFYTKFAYCVHSIFAMQTRARIDGNGDEVLVNRRKRKAVGTAPTRAGRGRPPRIGRALERESKCQKVLSTQSTTFYRC</sequence>
<keyword evidence="1" id="KW-0863">Zinc-finger</keyword>
<keyword evidence="1" id="KW-0479">Metal-binding</keyword>
<dbReference type="OrthoDB" id="126472at2759"/>
<keyword evidence="4" id="KW-1185">Reference proteome</keyword>
<name>A0A329S0N2_9STRA</name>
<dbReference type="PROSITE" id="PS50966">
    <property type="entry name" value="ZF_SWIM"/>
    <property type="match status" value="1"/>
</dbReference>
<reference evidence="3 4" key="1">
    <citation type="submission" date="2018-01" db="EMBL/GenBank/DDBJ databases">
        <title>Draft genome of the strawberry crown rot pathogen Phytophthora cactorum.</title>
        <authorList>
            <person name="Armitage A.D."/>
            <person name="Lysoe E."/>
            <person name="Nellist C.F."/>
            <person name="Harrison R.J."/>
            <person name="Brurberg M.B."/>
        </authorList>
    </citation>
    <scope>NUCLEOTIDE SEQUENCE [LARGE SCALE GENOMIC DNA]</scope>
    <source>
        <strain evidence="3 4">10300</strain>
    </source>
</reference>
<evidence type="ECO:0000313" key="4">
    <source>
        <dbReference type="Proteomes" id="UP000251314"/>
    </source>
</evidence>
<dbReference type="GO" id="GO:0008270">
    <property type="term" value="F:zinc ion binding"/>
    <property type="evidence" value="ECO:0007669"/>
    <property type="project" value="UniProtKB-KW"/>
</dbReference>
<protein>
    <recommendedName>
        <fullName evidence="2">SWIM-type domain-containing protein</fullName>
    </recommendedName>
</protein>
<feature type="domain" description="SWIM-type" evidence="2">
    <location>
        <begin position="112"/>
        <end position="143"/>
    </location>
</feature>
<gene>
    <name evidence="3" type="ORF">PC110_g13377</name>
</gene>
<dbReference type="EMBL" id="MJFZ01000380">
    <property type="protein sequence ID" value="RAW30261.1"/>
    <property type="molecule type" value="Genomic_DNA"/>
</dbReference>
<dbReference type="Pfam" id="PF04434">
    <property type="entry name" value="SWIM"/>
    <property type="match status" value="1"/>
</dbReference>
<comment type="caution">
    <text evidence="3">The sequence shown here is derived from an EMBL/GenBank/DDBJ whole genome shotgun (WGS) entry which is preliminary data.</text>
</comment>
<evidence type="ECO:0000313" key="3">
    <source>
        <dbReference type="EMBL" id="RAW30261.1"/>
    </source>
</evidence>
<keyword evidence="1" id="KW-0862">Zinc</keyword>
<dbReference type="AlphaFoldDB" id="A0A329S0N2"/>
<dbReference type="InterPro" id="IPR007527">
    <property type="entry name" value="Znf_SWIM"/>
</dbReference>
<evidence type="ECO:0000256" key="1">
    <source>
        <dbReference type="PROSITE-ProRule" id="PRU00325"/>
    </source>
</evidence>
<accession>A0A329S0N2</accession>